<evidence type="ECO:0000256" key="9">
    <source>
        <dbReference type="ARBA" id="ARBA00022980"/>
    </source>
</evidence>
<sequence length="267" mass="31269">MIGHTIAIDNGNEHLPIYITDRMEVQFMLKKRKIEVYALGQHISMTAHKERRVIDQIRGRSYEETLMILELMPYGACYPCFNLVYSTAANASYNMGSNEANLIISQPKSTRKLKPRARGRSFAIRRPTCHITIVVKDISLDEYVDMDFLEWSKIPKQKKKYTAMMHHDMYRNGGLWDKKINSLGLILGTTQSHHSFWFSQPNNYSEGLQEDKKKRDFIKKLCTKKYENLLWGRRNCTSRDSKKNRFGTCHNLYGIPKVIIRKLVERN</sequence>
<dbReference type="InterPro" id="IPR009019">
    <property type="entry name" value="KH_sf_prok-type"/>
</dbReference>
<evidence type="ECO:0000256" key="12">
    <source>
        <dbReference type="RuleBase" id="RU004005"/>
    </source>
</evidence>
<dbReference type="AlphaFoldDB" id="A0AA89BA75"/>
<dbReference type="Proteomes" id="UP001188597">
    <property type="component" value="Unassembled WGS sequence"/>
</dbReference>
<comment type="caution">
    <text evidence="13">The sequence shown here is derived from an EMBL/GenBank/DDBJ whole genome shotgun (WGS) entry which is preliminary data.</text>
</comment>
<dbReference type="GO" id="GO:0003735">
    <property type="term" value="F:structural constituent of ribosome"/>
    <property type="evidence" value="ECO:0007669"/>
    <property type="project" value="InterPro"/>
</dbReference>
<dbReference type="EMBL" id="JAVXUP010000254">
    <property type="protein sequence ID" value="KAK3032803.1"/>
    <property type="molecule type" value="Genomic_DNA"/>
</dbReference>
<dbReference type="PANTHER" id="PTHR13501:SF10">
    <property type="entry name" value="LARGE RIBOSOMAL SUBUNIT PROTEIN UL22M"/>
    <property type="match status" value="1"/>
</dbReference>
<comment type="subcellular location">
    <subcellularLocation>
        <location evidence="3">Plastid</location>
    </subcellularLocation>
</comment>
<comment type="function">
    <text evidence="1">The globular domain of the protein is located near the polypeptide exit tunnel on the outside of the subunit, while an extended beta-hairpin is found that lines the wall of the exit tunnel in the center of the 70S ribosome.</text>
</comment>
<dbReference type="GO" id="GO:0009536">
    <property type="term" value="C:plastid"/>
    <property type="evidence" value="ECO:0007669"/>
    <property type="project" value="UniProtKB-SubCell"/>
</dbReference>
<proteinExistence type="inferred from homology"/>
<evidence type="ECO:0000256" key="3">
    <source>
        <dbReference type="ARBA" id="ARBA00004474"/>
    </source>
</evidence>
<keyword evidence="14" id="KW-1185">Reference proteome</keyword>
<dbReference type="InterPro" id="IPR018260">
    <property type="entry name" value="Ribosomal_uL22_CS"/>
</dbReference>
<dbReference type="InterPro" id="IPR005727">
    <property type="entry name" value="Ribosomal_uL22_bac/chlpt-type"/>
</dbReference>
<evidence type="ECO:0000256" key="1">
    <source>
        <dbReference type="ARBA" id="ARBA00003478"/>
    </source>
</evidence>
<evidence type="ECO:0000256" key="8">
    <source>
        <dbReference type="ARBA" id="ARBA00022884"/>
    </source>
</evidence>
<dbReference type="GO" id="GO:0015934">
    <property type="term" value="C:large ribosomal subunit"/>
    <property type="evidence" value="ECO:0007669"/>
    <property type="project" value="InterPro"/>
</dbReference>
<keyword evidence="9 12" id="KW-0689">Ribosomal protein</keyword>
<reference evidence="13" key="1">
    <citation type="submission" date="2022-12" db="EMBL/GenBank/DDBJ databases">
        <title>Draft genome assemblies for two species of Escallonia (Escalloniales).</title>
        <authorList>
            <person name="Chanderbali A."/>
            <person name="Dervinis C."/>
            <person name="Anghel I."/>
            <person name="Soltis D."/>
            <person name="Soltis P."/>
            <person name="Zapata F."/>
        </authorList>
    </citation>
    <scope>NUCLEOTIDE SEQUENCE</scope>
    <source>
        <strain evidence="13">UCBG64.0493</strain>
        <tissue evidence="13">Leaf</tissue>
    </source>
</reference>
<dbReference type="PROSITE" id="PS00464">
    <property type="entry name" value="RIBOSOMAL_L22"/>
    <property type="match status" value="1"/>
</dbReference>
<evidence type="ECO:0000256" key="2">
    <source>
        <dbReference type="ARBA" id="ARBA00003611"/>
    </source>
</evidence>
<evidence type="ECO:0000256" key="5">
    <source>
        <dbReference type="ARBA" id="ARBA00011838"/>
    </source>
</evidence>
<dbReference type="InterPro" id="IPR047867">
    <property type="entry name" value="Ribosomal_uL22_bac/org-type"/>
</dbReference>
<dbReference type="Gene3D" id="3.90.470.10">
    <property type="entry name" value="Ribosomal protein L22/L17"/>
    <property type="match status" value="1"/>
</dbReference>
<gene>
    <name evidence="13" type="ORF">RJ639_035325</name>
</gene>
<dbReference type="GO" id="GO:0019843">
    <property type="term" value="F:rRNA binding"/>
    <property type="evidence" value="ECO:0007669"/>
    <property type="project" value="UniProtKB-KW"/>
</dbReference>
<dbReference type="HAMAP" id="MF_01331_B">
    <property type="entry name" value="Ribosomal_uL22_B"/>
    <property type="match status" value="1"/>
</dbReference>
<protein>
    <recommendedName>
        <fullName evidence="11">Large ribosomal subunit protein uL22c</fullName>
    </recommendedName>
</protein>
<dbReference type="InterPro" id="IPR001063">
    <property type="entry name" value="Ribosomal_uL22"/>
</dbReference>
<comment type="similarity">
    <text evidence="4 12">Belongs to the universal ribosomal protein uL22 family.</text>
</comment>
<evidence type="ECO:0000313" key="13">
    <source>
        <dbReference type="EMBL" id="KAK3032803.1"/>
    </source>
</evidence>
<keyword evidence="10 12" id="KW-0687">Ribonucleoprotein</keyword>
<dbReference type="SUPFAM" id="SSF54814">
    <property type="entry name" value="Prokaryotic type KH domain (KH-domain type II)"/>
    <property type="match status" value="1"/>
</dbReference>
<dbReference type="SUPFAM" id="SSF54843">
    <property type="entry name" value="Ribosomal protein L22"/>
    <property type="match status" value="1"/>
</dbReference>
<evidence type="ECO:0000256" key="7">
    <source>
        <dbReference type="ARBA" id="ARBA00022730"/>
    </source>
</evidence>
<dbReference type="Pfam" id="PF00237">
    <property type="entry name" value="Ribosomal_L22"/>
    <property type="match status" value="1"/>
</dbReference>
<evidence type="ECO:0000313" key="14">
    <source>
        <dbReference type="Proteomes" id="UP001188597"/>
    </source>
</evidence>
<organism evidence="13 14">
    <name type="scientific">Escallonia herrerae</name>
    <dbReference type="NCBI Taxonomy" id="1293975"/>
    <lineage>
        <taxon>Eukaryota</taxon>
        <taxon>Viridiplantae</taxon>
        <taxon>Streptophyta</taxon>
        <taxon>Embryophyta</taxon>
        <taxon>Tracheophyta</taxon>
        <taxon>Spermatophyta</taxon>
        <taxon>Magnoliopsida</taxon>
        <taxon>eudicotyledons</taxon>
        <taxon>Gunneridae</taxon>
        <taxon>Pentapetalae</taxon>
        <taxon>asterids</taxon>
        <taxon>campanulids</taxon>
        <taxon>Escalloniales</taxon>
        <taxon>Escalloniaceae</taxon>
        <taxon>Escallonia</taxon>
    </lineage>
</organism>
<keyword evidence="8" id="KW-0694">RNA-binding</keyword>
<dbReference type="PANTHER" id="PTHR13501">
    <property type="entry name" value="CHLOROPLAST 50S RIBOSOMAL PROTEIN L22-RELATED"/>
    <property type="match status" value="1"/>
</dbReference>
<dbReference type="GO" id="GO:0006412">
    <property type="term" value="P:translation"/>
    <property type="evidence" value="ECO:0007669"/>
    <property type="project" value="InterPro"/>
</dbReference>
<evidence type="ECO:0000256" key="10">
    <source>
        <dbReference type="ARBA" id="ARBA00023274"/>
    </source>
</evidence>
<keyword evidence="6" id="KW-0934">Plastid</keyword>
<comment type="subunit">
    <text evidence="5">Part of the 50S ribosomal subunit.</text>
</comment>
<name>A0AA89BA75_9ASTE</name>
<evidence type="ECO:0000256" key="6">
    <source>
        <dbReference type="ARBA" id="ARBA00022640"/>
    </source>
</evidence>
<dbReference type="CDD" id="cd00336">
    <property type="entry name" value="Ribosomal_L22"/>
    <property type="match status" value="1"/>
</dbReference>
<evidence type="ECO:0000256" key="11">
    <source>
        <dbReference type="ARBA" id="ARBA00035285"/>
    </source>
</evidence>
<evidence type="ECO:0000256" key="4">
    <source>
        <dbReference type="ARBA" id="ARBA00009451"/>
    </source>
</evidence>
<accession>A0AA89BA75</accession>
<dbReference type="InterPro" id="IPR036394">
    <property type="entry name" value="Ribosomal_uL22_sf"/>
</dbReference>
<keyword evidence="7" id="KW-0699">rRNA-binding</keyword>
<comment type="function">
    <text evidence="2">This protein binds specifically to 23S rRNA.</text>
</comment>